<feature type="signal peptide" evidence="2">
    <location>
        <begin position="1"/>
        <end position="18"/>
    </location>
</feature>
<sequence length="286" mass="30300">MVMIVAVVVILKSGSSSSSSSSRNSSSSVVVVVVAAAAAAAAEAKVQLEEYKLHTWAASTDLNNFLSVLPSLQFDDSRFRQGLSSAFDSIKRSAASLRGNLEFVGPLGGKYEANLDGAIKRIGNLFNAETSGHLKAGVRRRGLLGGVQGTAGAIQGVLRRAPGALGADVAARLDNVHGNIFTGVHRNGVKGDLSFGSGTSRGFPFDSAFSSGLLGRAMARHKNDDDDDDNCDCNNDDDAYDDDDDDDSYDDDHDDDDNDAQMVTENVVTTYLLLLLELLHNSQIKV</sequence>
<comment type="caution">
    <text evidence="3">The sequence shown here is derived from an EMBL/GenBank/DDBJ whole genome shotgun (WGS) entry which is preliminary data.</text>
</comment>
<feature type="region of interest" description="Disordered" evidence="1">
    <location>
        <begin position="221"/>
        <end position="259"/>
    </location>
</feature>
<evidence type="ECO:0000313" key="3">
    <source>
        <dbReference type="EMBL" id="GFS02577.1"/>
    </source>
</evidence>
<keyword evidence="4" id="KW-1185">Reference proteome</keyword>
<feature type="compositionally biased region" description="Acidic residues" evidence="1">
    <location>
        <begin position="225"/>
        <end position="259"/>
    </location>
</feature>
<dbReference type="InterPro" id="IPR016024">
    <property type="entry name" value="ARM-type_fold"/>
</dbReference>
<protein>
    <submittedName>
        <fullName evidence="3">Uncharacterized protein</fullName>
    </submittedName>
</protein>
<reference evidence="3 4" key="1">
    <citation type="journal article" date="2021" name="Elife">
        <title>Chloroplast acquisition without the gene transfer in kleptoplastic sea slugs, Plakobranchus ocellatus.</title>
        <authorList>
            <person name="Maeda T."/>
            <person name="Takahashi S."/>
            <person name="Yoshida T."/>
            <person name="Shimamura S."/>
            <person name="Takaki Y."/>
            <person name="Nagai Y."/>
            <person name="Toyoda A."/>
            <person name="Suzuki Y."/>
            <person name="Arimoto A."/>
            <person name="Ishii H."/>
            <person name="Satoh N."/>
            <person name="Nishiyama T."/>
            <person name="Hasebe M."/>
            <person name="Maruyama T."/>
            <person name="Minagawa J."/>
            <person name="Obokata J."/>
            <person name="Shigenobu S."/>
        </authorList>
    </citation>
    <scope>NUCLEOTIDE SEQUENCE [LARGE SCALE GENOMIC DNA]</scope>
</reference>
<dbReference type="AlphaFoldDB" id="A0AAV4I0V0"/>
<accession>A0AAV4I0V0</accession>
<name>A0AAV4I0V0_9GAST</name>
<organism evidence="3 4">
    <name type="scientific">Elysia marginata</name>
    <dbReference type="NCBI Taxonomy" id="1093978"/>
    <lineage>
        <taxon>Eukaryota</taxon>
        <taxon>Metazoa</taxon>
        <taxon>Spiralia</taxon>
        <taxon>Lophotrochozoa</taxon>
        <taxon>Mollusca</taxon>
        <taxon>Gastropoda</taxon>
        <taxon>Heterobranchia</taxon>
        <taxon>Euthyneura</taxon>
        <taxon>Panpulmonata</taxon>
        <taxon>Sacoglossa</taxon>
        <taxon>Placobranchoidea</taxon>
        <taxon>Plakobranchidae</taxon>
        <taxon>Elysia</taxon>
    </lineage>
</organism>
<dbReference type="Proteomes" id="UP000762676">
    <property type="component" value="Unassembled WGS sequence"/>
</dbReference>
<evidence type="ECO:0000256" key="2">
    <source>
        <dbReference type="SAM" id="SignalP"/>
    </source>
</evidence>
<dbReference type="SUPFAM" id="SSF48371">
    <property type="entry name" value="ARM repeat"/>
    <property type="match status" value="1"/>
</dbReference>
<feature type="chain" id="PRO_5043808657" evidence="2">
    <location>
        <begin position="19"/>
        <end position="286"/>
    </location>
</feature>
<evidence type="ECO:0000256" key="1">
    <source>
        <dbReference type="SAM" id="MobiDB-lite"/>
    </source>
</evidence>
<dbReference type="EMBL" id="BMAT01009246">
    <property type="protein sequence ID" value="GFS02577.1"/>
    <property type="molecule type" value="Genomic_DNA"/>
</dbReference>
<gene>
    <name evidence="3" type="ORF">ElyMa_004610500</name>
</gene>
<proteinExistence type="predicted"/>
<keyword evidence="2" id="KW-0732">Signal</keyword>
<evidence type="ECO:0000313" key="4">
    <source>
        <dbReference type="Proteomes" id="UP000762676"/>
    </source>
</evidence>